<dbReference type="PhylomeDB" id="A0A0G4G3Y2"/>
<dbReference type="OrthoDB" id="408152at2759"/>
<dbReference type="VEuPathDB" id="CryptoDB:Vbra_22666"/>
<keyword evidence="1" id="KW-0472">Membrane</keyword>
<reference evidence="2 3" key="1">
    <citation type="submission" date="2014-11" db="EMBL/GenBank/DDBJ databases">
        <authorList>
            <person name="Zhu J."/>
            <person name="Qi W."/>
            <person name="Song R."/>
        </authorList>
    </citation>
    <scope>NUCLEOTIDE SEQUENCE [LARGE SCALE GENOMIC DNA]</scope>
</reference>
<dbReference type="InterPro" id="IPR040632">
    <property type="entry name" value="Sulfotransfer_4"/>
</dbReference>
<name>A0A0G4G3Y2_VITBC</name>
<dbReference type="InParanoid" id="A0A0G4G3Y2"/>
<organism evidence="2 3">
    <name type="scientific">Vitrella brassicaformis (strain CCMP3155)</name>
    <dbReference type="NCBI Taxonomy" id="1169540"/>
    <lineage>
        <taxon>Eukaryota</taxon>
        <taxon>Sar</taxon>
        <taxon>Alveolata</taxon>
        <taxon>Colpodellida</taxon>
        <taxon>Vitrellaceae</taxon>
        <taxon>Vitrella</taxon>
    </lineage>
</organism>
<evidence type="ECO:0000313" key="3">
    <source>
        <dbReference type="Proteomes" id="UP000041254"/>
    </source>
</evidence>
<dbReference type="EMBL" id="CDMY01000558">
    <property type="protein sequence ID" value="CEM22793.1"/>
    <property type="molecule type" value="Genomic_DNA"/>
</dbReference>
<dbReference type="PANTHER" id="PTHR36978">
    <property type="entry name" value="P-LOOP CONTAINING NUCLEOTIDE TRIPHOSPHATE HYDROLASE"/>
    <property type="match status" value="1"/>
</dbReference>
<sequence>MKAKTTQIGEASSLHVYDIERQPKLAELWRKIAEDGVASPESIHAVDWDGVFRGYRAAVGYPAALYYKELLRKYPGARVIVTTRGLDGWFESAERTVFRLPSVLLSFPAYLSTLVFHQHALVSMHLALDKARKWFEGDRRRGIIDREKTIERHRGHLDSIIQHINPRRAILFYQIEQGWGPLCKFLMCEQPDQPFPRVGSHDEYAQQLLMAQLLGWAILACAGATTMLVASTLMRGGKSK</sequence>
<dbReference type="STRING" id="1169540.A0A0G4G3Y2"/>
<accession>A0A0G4G3Y2</accession>
<proteinExistence type="predicted"/>
<dbReference type="SUPFAM" id="SSF52540">
    <property type="entry name" value="P-loop containing nucleoside triphosphate hydrolases"/>
    <property type="match status" value="1"/>
</dbReference>
<dbReference type="Pfam" id="PF17784">
    <property type="entry name" value="Sulfotransfer_4"/>
    <property type="match status" value="1"/>
</dbReference>
<dbReference type="Proteomes" id="UP000041254">
    <property type="component" value="Unassembled WGS sequence"/>
</dbReference>
<feature type="transmembrane region" description="Helical" evidence="1">
    <location>
        <begin position="213"/>
        <end position="234"/>
    </location>
</feature>
<protein>
    <recommendedName>
        <fullName evidence="4">Sulfotransferase domain-containing protein</fullName>
    </recommendedName>
</protein>
<dbReference type="InterPro" id="IPR027417">
    <property type="entry name" value="P-loop_NTPase"/>
</dbReference>
<evidence type="ECO:0000313" key="2">
    <source>
        <dbReference type="EMBL" id="CEM22793.1"/>
    </source>
</evidence>
<keyword evidence="1" id="KW-1133">Transmembrane helix</keyword>
<gene>
    <name evidence="2" type="ORF">Vbra_22666</name>
</gene>
<evidence type="ECO:0008006" key="4">
    <source>
        <dbReference type="Google" id="ProtNLM"/>
    </source>
</evidence>
<dbReference type="PANTHER" id="PTHR36978:SF4">
    <property type="entry name" value="P-LOOP CONTAINING NUCLEOSIDE TRIPHOSPHATE HYDROLASE PROTEIN"/>
    <property type="match status" value="1"/>
</dbReference>
<dbReference type="Gene3D" id="3.40.50.300">
    <property type="entry name" value="P-loop containing nucleotide triphosphate hydrolases"/>
    <property type="match status" value="1"/>
</dbReference>
<evidence type="ECO:0000256" key="1">
    <source>
        <dbReference type="SAM" id="Phobius"/>
    </source>
</evidence>
<keyword evidence="3" id="KW-1185">Reference proteome</keyword>
<dbReference type="AlphaFoldDB" id="A0A0G4G3Y2"/>
<keyword evidence="1" id="KW-0812">Transmembrane</keyword>